<evidence type="ECO:0000256" key="1">
    <source>
        <dbReference type="SAM" id="SignalP"/>
    </source>
</evidence>
<feature type="chain" id="PRO_5014158489" evidence="1">
    <location>
        <begin position="20"/>
        <end position="102"/>
    </location>
</feature>
<accession>A0A2I0VW80</accession>
<protein>
    <submittedName>
        <fullName evidence="2">Uncharacterized protein</fullName>
    </submittedName>
</protein>
<evidence type="ECO:0000313" key="2">
    <source>
        <dbReference type="EMBL" id="PKU67664.1"/>
    </source>
</evidence>
<gene>
    <name evidence="2" type="ORF">MA16_Dca023216</name>
</gene>
<name>A0A2I0VW80_9ASPA</name>
<organism evidence="2 3">
    <name type="scientific">Dendrobium catenatum</name>
    <dbReference type="NCBI Taxonomy" id="906689"/>
    <lineage>
        <taxon>Eukaryota</taxon>
        <taxon>Viridiplantae</taxon>
        <taxon>Streptophyta</taxon>
        <taxon>Embryophyta</taxon>
        <taxon>Tracheophyta</taxon>
        <taxon>Spermatophyta</taxon>
        <taxon>Magnoliopsida</taxon>
        <taxon>Liliopsida</taxon>
        <taxon>Asparagales</taxon>
        <taxon>Orchidaceae</taxon>
        <taxon>Epidendroideae</taxon>
        <taxon>Malaxideae</taxon>
        <taxon>Dendrobiinae</taxon>
        <taxon>Dendrobium</taxon>
    </lineage>
</organism>
<reference evidence="2 3" key="2">
    <citation type="journal article" date="2017" name="Nature">
        <title>The Apostasia genome and the evolution of orchids.</title>
        <authorList>
            <person name="Zhang G.Q."/>
            <person name="Liu K.W."/>
            <person name="Li Z."/>
            <person name="Lohaus R."/>
            <person name="Hsiao Y.Y."/>
            <person name="Niu S.C."/>
            <person name="Wang J.Y."/>
            <person name="Lin Y.C."/>
            <person name="Xu Q."/>
            <person name="Chen L.J."/>
            <person name="Yoshida K."/>
            <person name="Fujiwara S."/>
            <person name="Wang Z.W."/>
            <person name="Zhang Y.Q."/>
            <person name="Mitsuda N."/>
            <person name="Wang M."/>
            <person name="Liu G.H."/>
            <person name="Pecoraro L."/>
            <person name="Huang H.X."/>
            <person name="Xiao X.J."/>
            <person name="Lin M."/>
            <person name="Wu X.Y."/>
            <person name="Wu W.L."/>
            <person name="Chen Y.Y."/>
            <person name="Chang S.B."/>
            <person name="Sakamoto S."/>
            <person name="Ohme-Takagi M."/>
            <person name="Yagi M."/>
            <person name="Zeng S.J."/>
            <person name="Shen C.Y."/>
            <person name="Yeh C.M."/>
            <person name="Luo Y.B."/>
            <person name="Tsai W.C."/>
            <person name="Van de Peer Y."/>
            <person name="Liu Z.J."/>
        </authorList>
    </citation>
    <scope>NUCLEOTIDE SEQUENCE [LARGE SCALE GENOMIC DNA]</scope>
    <source>
        <tissue evidence="2">The whole plant</tissue>
    </source>
</reference>
<evidence type="ECO:0000313" key="3">
    <source>
        <dbReference type="Proteomes" id="UP000233837"/>
    </source>
</evidence>
<dbReference type="AlphaFoldDB" id="A0A2I0VW80"/>
<dbReference type="EMBL" id="KZ503169">
    <property type="protein sequence ID" value="PKU67664.1"/>
    <property type="molecule type" value="Genomic_DNA"/>
</dbReference>
<keyword evidence="3" id="KW-1185">Reference proteome</keyword>
<reference evidence="2 3" key="1">
    <citation type="journal article" date="2016" name="Sci. Rep.">
        <title>The Dendrobium catenatum Lindl. genome sequence provides insights into polysaccharide synthase, floral development and adaptive evolution.</title>
        <authorList>
            <person name="Zhang G.Q."/>
            <person name="Xu Q."/>
            <person name="Bian C."/>
            <person name="Tsai W.C."/>
            <person name="Yeh C.M."/>
            <person name="Liu K.W."/>
            <person name="Yoshida K."/>
            <person name="Zhang L.S."/>
            <person name="Chang S.B."/>
            <person name="Chen F."/>
            <person name="Shi Y."/>
            <person name="Su Y.Y."/>
            <person name="Zhang Y.Q."/>
            <person name="Chen L.J."/>
            <person name="Yin Y."/>
            <person name="Lin M."/>
            <person name="Huang H."/>
            <person name="Deng H."/>
            <person name="Wang Z.W."/>
            <person name="Zhu S.L."/>
            <person name="Zhao X."/>
            <person name="Deng C."/>
            <person name="Niu S.C."/>
            <person name="Huang J."/>
            <person name="Wang M."/>
            <person name="Liu G.H."/>
            <person name="Yang H.J."/>
            <person name="Xiao X.J."/>
            <person name="Hsiao Y.Y."/>
            <person name="Wu W.L."/>
            <person name="Chen Y.Y."/>
            <person name="Mitsuda N."/>
            <person name="Ohme-Takagi M."/>
            <person name="Luo Y.B."/>
            <person name="Van de Peer Y."/>
            <person name="Liu Z.J."/>
        </authorList>
    </citation>
    <scope>NUCLEOTIDE SEQUENCE [LARGE SCALE GENOMIC DNA]</scope>
    <source>
        <tissue evidence="2">The whole plant</tissue>
    </source>
</reference>
<sequence length="102" mass="11553">MALTIPLILALLLPLQTKSKHDSLIKNFSSQCGMGGDTTAFESNTLSNAVKKENRDRTALSMKKMRSKKKNEEKSWRKAGRLCLHVRILFFFISAFNCCQKS</sequence>
<keyword evidence="1" id="KW-0732">Signal</keyword>
<dbReference type="Proteomes" id="UP000233837">
    <property type="component" value="Unassembled WGS sequence"/>
</dbReference>
<feature type="signal peptide" evidence="1">
    <location>
        <begin position="1"/>
        <end position="19"/>
    </location>
</feature>
<proteinExistence type="predicted"/>